<dbReference type="EMBL" id="CP023737">
    <property type="protein sequence ID" value="ATQ69072.1"/>
    <property type="molecule type" value="Genomic_DNA"/>
</dbReference>
<evidence type="ECO:0000313" key="1">
    <source>
        <dbReference type="EMBL" id="ATQ69072.1"/>
    </source>
</evidence>
<dbReference type="Proteomes" id="UP000230709">
    <property type="component" value="Chromosome"/>
</dbReference>
<protein>
    <submittedName>
        <fullName evidence="1">Uncharacterized protein</fullName>
    </submittedName>
</protein>
<sequence length="69" mass="7486">MAEFTGRDLHLVKKALAIAALAIEEQPGPFQSGSDLRDMKALLDEIIENDTELAYYARAARIAVLGAPD</sequence>
<dbReference type="RefSeq" id="WP_003611784.1">
    <property type="nucleotide sequence ID" value="NZ_ADVE02000001.1"/>
</dbReference>
<dbReference type="KEGG" id="mtw:CQW49_15200"/>
<proteinExistence type="predicted"/>
<gene>
    <name evidence="1" type="ORF">CQW49_15200</name>
</gene>
<organism evidence="1 2">
    <name type="scientific">Methylosinus trichosporium (strain ATCC 35070 / NCIMB 11131 / UNIQEM 75 / OB3b)</name>
    <dbReference type="NCBI Taxonomy" id="595536"/>
    <lineage>
        <taxon>Bacteria</taxon>
        <taxon>Pseudomonadati</taxon>
        <taxon>Pseudomonadota</taxon>
        <taxon>Alphaproteobacteria</taxon>
        <taxon>Hyphomicrobiales</taxon>
        <taxon>Methylocystaceae</taxon>
        <taxon>Methylosinus</taxon>
    </lineage>
</organism>
<keyword evidence="2" id="KW-1185">Reference proteome</keyword>
<dbReference type="AlphaFoldDB" id="A0A2D2D262"/>
<reference evidence="2" key="1">
    <citation type="submission" date="2017-10" db="EMBL/GenBank/DDBJ databases">
        <title>Completed PacBio SMRT sequence of Methylosinus trichosporium OB3b reveals presence of a third large plasmid.</title>
        <authorList>
            <person name="Charles T.C."/>
            <person name="Lynch M.D.J."/>
            <person name="Heil J.R."/>
            <person name="Cheng J."/>
        </authorList>
    </citation>
    <scope>NUCLEOTIDE SEQUENCE [LARGE SCALE GENOMIC DNA]</scope>
    <source>
        <strain evidence="2">OB3b</strain>
    </source>
</reference>
<name>A0A2D2D262_METT3</name>
<accession>A0A2D2D262</accession>
<evidence type="ECO:0000313" key="2">
    <source>
        <dbReference type="Proteomes" id="UP000230709"/>
    </source>
</evidence>